<comment type="caution">
    <text evidence="2">The sequence shown here is derived from an EMBL/GenBank/DDBJ whole genome shotgun (WGS) entry which is preliminary data.</text>
</comment>
<keyword evidence="3" id="KW-1185">Reference proteome</keyword>
<dbReference type="SUPFAM" id="SSF52540">
    <property type="entry name" value="P-loop containing nucleoside triphosphate hydrolases"/>
    <property type="match status" value="1"/>
</dbReference>
<organism evidence="2 3">
    <name type="scientific">Lithohypha guttulata</name>
    <dbReference type="NCBI Taxonomy" id="1690604"/>
    <lineage>
        <taxon>Eukaryota</taxon>
        <taxon>Fungi</taxon>
        <taxon>Dikarya</taxon>
        <taxon>Ascomycota</taxon>
        <taxon>Pezizomycotina</taxon>
        <taxon>Eurotiomycetes</taxon>
        <taxon>Chaetothyriomycetidae</taxon>
        <taxon>Chaetothyriales</taxon>
        <taxon>Trichomeriaceae</taxon>
        <taxon>Lithohypha</taxon>
    </lineage>
</organism>
<dbReference type="PANTHER" id="PTHR36978:SF4">
    <property type="entry name" value="P-LOOP CONTAINING NUCLEOSIDE TRIPHOSPHATE HYDROLASE PROTEIN"/>
    <property type="match status" value="1"/>
</dbReference>
<dbReference type="InterPro" id="IPR040632">
    <property type="entry name" value="Sulfotransfer_4"/>
</dbReference>
<proteinExistence type="predicted"/>
<dbReference type="InterPro" id="IPR027417">
    <property type="entry name" value="P-loop_NTPase"/>
</dbReference>
<accession>A0ABR0JZS8</accession>
<gene>
    <name evidence="2" type="ORF">LTR24_008529</name>
</gene>
<protein>
    <recommendedName>
        <fullName evidence="4">Sulfotransferase</fullName>
    </recommendedName>
</protein>
<dbReference type="PANTHER" id="PTHR36978">
    <property type="entry name" value="P-LOOP CONTAINING NUCLEOTIDE TRIPHOSPHATE HYDROLASE"/>
    <property type="match status" value="1"/>
</dbReference>
<evidence type="ECO:0000256" key="1">
    <source>
        <dbReference type="SAM" id="MobiDB-lite"/>
    </source>
</evidence>
<dbReference type="EMBL" id="JAVRRG010000150">
    <property type="protein sequence ID" value="KAK5080435.1"/>
    <property type="molecule type" value="Genomic_DNA"/>
</dbReference>
<feature type="region of interest" description="Disordered" evidence="1">
    <location>
        <begin position="1"/>
        <end position="20"/>
    </location>
</feature>
<evidence type="ECO:0000313" key="3">
    <source>
        <dbReference type="Proteomes" id="UP001345013"/>
    </source>
</evidence>
<dbReference type="Pfam" id="PF17784">
    <property type="entry name" value="Sulfotransfer_4"/>
    <property type="match status" value="1"/>
</dbReference>
<reference evidence="2 3" key="1">
    <citation type="submission" date="2023-08" db="EMBL/GenBank/DDBJ databases">
        <title>Black Yeasts Isolated from many extreme environments.</title>
        <authorList>
            <person name="Coleine C."/>
            <person name="Stajich J.E."/>
            <person name="Selbmann L."/>
        </authorList>
    </citation>
    <scope>NUCLEOTIDE SEQUENCE [LARGE SCALE GENOMIC DNA]</scope>
    <source>
        <strain evidence="2 3">CCFEE 5885</strain>
    </source>
</reference>
<evidence type="ECO:0000313" key="2">
    <source>
        <dbReference type="EMBL" id="KAK5080435.1"/>
    </source>
</evidence>
<dbReference type="Gene3D" id="3.40.50.300">
    <property type="entry name" value="P-loop containing nucleotide triphosphate hydrolases"/>
    <property type="match status" value="1"/>
</dbReference>
<name>A0ABR0JZS8_9EURO</name>
<evidence type="ECO:0008006" key="4">
    <source>
        <dbReference type="Google" id="ProtNLM"/>
    </source>
</evidence>
<dbReference type="Proteomes" id="UP001345013">
    <property type="component" value="Unassembled WGS sequence"/>
</dbReference>
<sequence length="306" mass="35000">MAQVGDKKMSEKSRPSRERFPELYREGPCVDRSKCGRTTPMKVLCFGLPRTGTASMRVALASLDISPVHHMIDLIYNPDDAQWFIRASNARHHPSESPPFTKAHWDQLLGDCQGTIDAPTAFFADELIAAYPDAKVVLMQRDFDAWYKSMSQTIFKTLNLDLFGRLILWLDYRESGQAIHVVRDLLNTFLGPGGDQYDNAKRRYNSYFEHIRQLVPKERLLEFNLKDGYGPLCEFLGCDVPMERDAETGKESVESFPHINETSDFQERTKLLFQVAITRSLKNYVVKPLALIAVLVAGRELWARLH</sequence>